<name>A0A388K1K0_CHABU</name>
<feature type="region of interest" description="Disordered" evidence="1">
    <location>
        <begin position="333"/>
        <end position="380"/>
    </location>
</feature>
<dbReference type="EMBL" id="BFEA01000044">
    <property type="protein sequence ID" value="GBG63907.1"/>
    <property type="molecule type" value="Genomic_DNA"/>
</dbReference>
<feature type="compositionally biased region" description="Basic and acidic residues" evidence="1">
    <location>
        <begin position="117"/>
        <end position="139"/>
    </location>
</feature>
<proteinExistence type="predicted"/>
<evidence type="ECO:0000313" key="2">
    <source>
        <dbReference type="EMBL" id="GBG63907.1"/>
    </source>
</evidence>
<dbReference type="Gramene" id="GBG63907">
    <property type="protein sequence ID" value="GBG63907"/>
    <property type="gene ID" value="CBR_g39913"/>
</dbReference>
<gene>
    <name evidence="2" type="ORF">CBR_g39913</name>
</gene>
<feature type="compositionally biased region" description="Acidic residues" evidence="1">
    <location>
        <begin position="345"/>
        <end position="359"/>
    </location>
</feature>
<sequence length="380" mass="43363">MDISPTKANPLPWLEEYLQRAKYEREKEFDVRLACMKHYEKTGKPASSKTVARIPASKNFFDLLRQNSELSEFSAFRYFKKKRERESAGTNIDIGFDPQTSTDSIRDMVSKNWKPSKGRDERPRGPRRDEAGNKNEQRRLTQKIATVATQTKRLFDQNQDYRREQGEKFITVRIIAENKAPKATKSANTDRETIRPVRPLIPVRFKSKFNEWKVATDASFTFPTLDDDRAPTTSIRDNISAESPLGVYGIPPREMTTDGETVEDPILTPFDPFLVKLEEKEKLSEGLTWRAWNTITVLPYNVLNGRFSTTDIIADSLADIIRTHLLTSKTSLQDEATPIEVDTGREEEEMESEDEEEEGMVLGDKISPGGDGESSAVDRE</sequence>
<dbReference type="AlphaFoldDB" id="A0A388K1K0"/>
<feature type="region of interest" description="Disordered" evidence="1">
    <location>
        <begin position="90"/>
        <end position="140"/>
    </location>
</feature>
<comment type="caution">
    <text evidence="2">The sequence shown here is derived from an EMBL/GenBank/DDBJ whole genome shotgun (WGS) entry which is preliminary data.</text>
</comment>
<dbReference type="Proteomes" id="UP000265515">
    <property type="component" value="Unassembled WGS sequence"/>
</dbReference>
<keyword evidence="3" id="KW-1185">Reference proteome</keyword>
<evidence type="ECO:0000256" key="1">
    <source>
        <dbReference type="SAM" id="MobiDB-lite"/>
    </source>
</evidence>
<reference evidence="2 3" key="1">
    <citation type="journal article" date="2018" name="Cell">
        <title>The Chara Genome: Secondary Complexity and Implications for Plant Terrestrialization.</title>
        <authorList>
            <person name="Nishiyama T."/>
            <person name="Sakayama H."/>
            <person name="Vries J.D."/>
            <person name="Buschmann H."/>
            <person name="Saint-Marcoux D."/>
            <person name="Ullrich K.K."/>
            <person name="Haas F.B."/>
            <person name="Vanderstraeten L."/>
            <person name="Becker D."/>
            <person name="Lang D."/>
            <person name="Vosolsobe S."/>
            <person name="Rombauts S."/>
            <person name="Wilhelmsson P.K.I."/>
            <person name="Janitza P."/>
            <person name="Kern R."/>
            <person name="Heyl A."/>
            <person name="Rumpler F."/>
            <person name="Villalobos L.I.A.C."/>
            <person name="Clay J.M."/>
            <person name="Skokan R."/>
            <person name="Toyoda A."/>
            <person name="Suzuki Y."/>
            <person name="Kagoshima H."/>
            <person name="Schijlen E."/>
            <person name="Tajeshwar N."/>
            <person name="Catarino B."/>
            <person name="Hetherington A.J."/>
            <person name="Saltykova A."/>
            <person name="Bonnot C."/>
            <person name="Breuninger H."/>
            <person name="Symeonidi A."/>
            <person name="Radhakrishnan G.V."/>
            <person name="Van Nieuwerburgh F."/>
            <person name="Deforce D."/>
            <person name="Chang C."/>
            <person name="Karol K.G."/>
            <person name="Hedrich R."/>
            <person name="Ulvskov P."/>
            <person name="Glockner G."/>
            <person name="Delwiche C.F."/>
            <person name="Petrasek J."/>
            <person name="Van de Peer Y."/>
            <person name="Friml J."/>
            <person name="Beilby M."/>
            <person name="Dolan L."/>
            <person name="Kohara Y."/>
            <person name="Sugano S."/>
            <person name="Fujiyama A."/>
            <person name="Delaux P.-M."/>
            <person name="Quint M."/>
            <person name="TheiBen G."/>
            <person name="Hagemann M."/>
            <person name="Harholt J."/>
            <person name="Dunand C."/>
            <person name="Zachgo S."/>
            <person name="Langdale J."/>
            <person name="Maumus F."/>
            <person name="Straeten D.V.D."/>
            <person name="Gould S.B."/>
            <person name="Rensing S.A."/>
        </authorList>
    </citation>
    <scope>NUCLEOTIDE SEQUENCE [LARGE SCALE GENOMIC DNA]</scope>
    <source>
        <strain evidence="2 3">S276</strain>
    </source>
</reference>
<evidence type="ECO:0000313" key="3">
    <source>
        <dbReference type="Proteomes" id="UP000265515"/>
    </source>
</evidence>
<organism evidence="2 3">
    <name type="scientific">Chara braunii</name>
    <name type="common">Braun's stonewort</name>
    <dbReference type="NCBI Taxonomy" id="69332"/>
    <lineage>
        <taxon>Eukaryota</taxon>
        <taxon>Viridiplantae</taxon>
        <taxon>Streptophyta</taxon>
        <taxon>Charophyceae</taxon>
        <taxon>Charales</taxon>
        <taxon>Characeae</taxon>
        <taxon>Chara</taxon>
    </lineage>
</organism>
<accession>A0A388K1K0</accession>
<protein>
    <submittedName>
        <fullName evidence="2">Uncharacterized protein</fullName>
    </submittedName>
</protein>